<dbReference type="PANTHER" id="PTHR19960:SF12">
    <property type="entry name" value="TEKTIN-4"/>
    <property type="match status" value="1"/>
</dbReference>
<dbReference type="GO" id="GO:0015630">
    <property type="term" value="C:microtubule cytoskeleton"/>
    <property type="evidence" value="ECO:0007669"/>
    <property type="project" value="UniProtKB-UniRule"/>
</dbReference>
<evidence type="ECO:0000313" key="7">
    <source>
        <dbReference type="Proteomes" id="UP000694546"/>
    </source>
</evidence>
<dbReference type="GO" id="GO:0060294">
    <property type="term" value="P:cilium movement involved in cell motility"/>
    <property type="evidence" value="ECO:0007669"/>
    <property type="project" value="UniProtKB-UniRule"/>
</dbReference>
<evidence type="ECO:0000256" key="4">
    <source>
        <dbReference type="RuleBase" id="RU367040"/>
    </source>
</evidence>
<evidence type="ECO:0000256" key="1">
    <source>
        <dbReference type="ARBA" id="ARBA00007209"/>
    </source>
</evidence>
<keyword evidence="4" id="KW-0282">Flagellum</keyword>
<dbReference type="InterPro" id="IPR048256">
    <property type="entry name" value="Tektin-like"/>
</dbReference>
<evidence type="ECO:0000256" key="5">
    <source>
        <dbReference type="SAM" id="Coils"/>
    </source>
</evidence>
<keyword evidence="2" id="KW-0963">Cytoplasm</keyword>
<dbReference type="GO" id="GO:0005930">
    <property type="term" value="C:axoneme"/>
    <property type="evidence" value="ECO:0007669"/>
    <property type="project" value="UniProtKB-SubCell"/>
</dbReference>
<reference evidence="6" key="1">
    <citation type="submission" date="2025-08" db="UniProtKB">
        <authorList>
            <consortium name="Ensembl"/>
        </authorList>
    </citation>
    <scope>IDENTIFICATION</scope>
</reference>
<evidence type="ECO:0000256" key="3">
    <source>
        <dbReference type="ARBA" id="ARBA00023054"/>
    </source>
</evidence>
<accession>A0A8C4ZIE8</accession>
<comment type="subcellular location">
    <subcellularLocation>
        <location evidence="4">Cytoplasm</location>
        <location evidence="4">Cytoskeleton</location>
        <location evidence="4">Cilium axoneme</location>
    </subcellularLocation>
</comment>
<dbReference type="GO" id="GO:0036126">
    <property type="term" value="C:sperm flagellum"/>
    <property type="evidence" value="ECO:0007669"/>
    <property type="project" value="TreeGrafter"/>
</dbReference>
<dbReference type="Proteomes" id="UP000694546">
    <property type="component" value="Chromosome 3"/>
</dbReference>
<dbReference type="OMA" id="RNLEDTH"/>
<dbReference type="PANTHER" id="PTHR19960">
    <property type="entry name" value="TEKTIN"/>
    <property type="match status" value="1"/>
</dbReference>
<reference evidence="6" key="2">
    <citation type="submission" date="2025-09" db="UniProtKB">
        <authorList>
            <consortium name="Ensembl"/>
        </authorList>
    </citation>
    <scope>IDENTIFICATION</scope>
</reference>
<gene>
    <name evidence="6" type="primary">tekt4</name>
</gene>
<evidence type="ECO:0000313" key="6">
    <source>
        <dbReference type="Ensembl" id="ENSGMOP00000015602.2"/>
    </source>
</evidence>
<dbReference type="GO" id="GO:0005634">
    <property type="term" value="C:nucleus"/>
    <property type="evidence" value="ECO:0007669"/>
    <property type="project" value="TreeGrafter"/>
</dbReference>
<dbReference type="PRINTS" id="PR00511">
    <property type="entry name" value="TEKTIN"/>
</dbReference>
<keyword evidence="4" id="KW-0969">Cilium</keyword>
<evidence type="ECO:0000256" key="2">
    <source>
        <dbReference type="ARBA" id="ARBA00022490"/>
    </source>
</evidence>
<dbReference type="InterPro" id="IPR000435">
    <property type="entry name" value="Tektins"/>
</dbReference>
<name>A0A8C4ZIE8_GADMO</name>
<sequence>MSTVDKMISDMVVSRPRQYSSAIAPDASLRVPEASRPSNGGATVGFRSAKYTPMDWHSNNYAILQQAETDATAAERIQRLSKSLCKKSEADAQSRQSEGTRHLGGRLQEIHLLKSELQGHIEKLLAETDLLLLLKTRLEKALDATEIPYGIATDNLTCRERRLGPELVKDAVEDELLKEIDLIRNIQALLKRTIDQVVCQIQINREAKMTLELDWSDKWHAYNLDDQCGRYNNMSRNTQHHPSSATMQDQVSEPNSWLQFSQENLSRAAQEEHTTMNLRVLVERLLRDTTEDLRSQCAAVDQAFSQRCSELAEAKTLLELQLAQILDQIGAQERNIVALQQAILDKDAPQRVAQSRLYQRSHRPNMELCRDDPQLSLVEEVWQLDAMLSSLQQQLAEARGSLAHLEESRTALEKAIACKTHSLLVDKDKCMPHRRRYPTVVALAGY</sequence>
<dbReference type="OrthoDB" id="5788000at2759"/>
<dbReference type="Ensembl" id="ENSGMOT00000015998.2">
    <property type="protein sequence ID" value="ENSGMOP00000015602.2"/>
    <property type="gene ID" value="ENSGMOG00000014567.2"/>
</dbReference>
<keyword evidence="3 5" id="KW-0175">Coiled coil</keyword>
<organism evidence="6 7">
    <name type="scientific">Gadus morhua</name>
    <name type="common">Atlantic cod</name>
    <dbReference type="NCBI Taxonomy" id="8049"/>
    <lineage>
        <taxon>Eukaryota</taxon>
        <taxon>Metazoa</taxon>
        <taxon>Chordata</taxon>
        <taxon>Craniata</taxon>
        <taxon>Vertebrata</taxon>
        <taxon>Euteleostomi</taxon>
        <taxon>Actinopterygii</taxon>
        <taxon>Neopterygii</taxon>
        <taxon>Teleostei</taxon>
        <taxon>Neoteleostei</taxon>
        <taxon>Acanthomorphata</taxon>
        <taxon>Zeiogadaria</taxon>
        <taxon>Gadariae</taxon>
        <taxon>Gadiformes</taxon>
        <taxon>Gadoidei</taxon>
        <taxon>Gadidae</taxon>
        <taxon>Gadus</taxon>
    </lineage>
</organism>
<keyword evidence="7" id="KW-1185">Reference proteome</keyword>
<feature type="coiled-coil region" evidence="5">
    <location>
        <begin position="388"/>
        <end position="415"/>
    </location>
</feature>
<proteinExistence type="inferred from homology"/>
<dbReference type="GeneTree" id="ENSGT00950000182894"/>
<dbReference type="AlphaFoldDB" id="A0A8C4ZIE8"/>
<dbReference type="Pfam" id="PF03148">
    <property type="entry name" value="Tektin"/>
    <property type="match status" value="1"/>
</dbReference>
<comment type="similarity">
    <text evidence="1 4">Belongs to the tektin family.</text>
</comment>
<keyword evidence="4" id="KW-0966">Cell projection</keyword>
<dbReference type="GO" id="GO:0060271">
    <property type="term" value="P:cilium assembly"/>
    <property type="evidence" value="ECO:0007669"/>
    <property type="project" value="UniProtKB-UniRule"/>
</dbReference>
<protein>
    <recommendedName>
        <fullName evidence="4">Tektin</fullName>
    </recommendedName>
</protein>